<accession>A0A1W1WRR0</accession>
<dbReference type="GO" id="GO:0046872">
    <property type="term" value="F:metal ion binding"/>
    <property type="evidence" value="ECO:0007669"/>
    <property type="project" value="UniProtKB-KW"/>
</dbReference>
<dbReference type="SUPFAM" id="SSF55811">
    <property type="entry name" value="Nudix"/>
    <property type="match status" value="1"/>
</dbReference>
<dbReference type="STRING" id="1069081.SAMN05660197_0801"/>
<keyword evidence="2" id="KW-0378">Hydrolase</keyword>
<protein>
    <submittedName>
        <fullName evidence="6">UDP-sugar diphosphatase</fullName>
    </submittedName>
</protein>
<dbReference type="Proteomes" id="UP000192602">
    <property type="component" value="Unassembled WGS sequence"/>
</dbReference>
<dbReference type="PANTHER" id="PTHR11839">
    <property type="entry name" value="UDP/ADP-SUGAR PYROPHOSPHATASE"/>
    <property type="match status" value="1"/>
</dbReference>
<dbReference type="InterPro" id="IPR015797">
    <property type="entry name" value="NUDIX_hydrolase-like_dom_sf"/>
</dbReference>
<dbReference type="AlphaFoldDB" id="A0A1W1WRR0"/>
<dbReference type="InterPro" id="IPR000086">
    <property type="entry name" value="NUDIX_hydrolase_dom"/>
</dbReference>
<dbReference type="InterPro" id="IPR004385">
    <property type="entry name" value="NDP_pyrophosphatase"/>
</dbReference>
<dbReference type="EMBL" id="FWWZ01000001">
    <property type="protein sequence ID" value="SMC09008.1"/>
    <property type="molecule type" value="Genomic_DNA"/>
</dbReference>
<dbReference type="PANTHER" id="PTHR11839:SF15">
    <property type="entry name" value="URIDINE DIPHOSPHATE GLUCOSE PYROPHOSPHATASE NUDT14"/>
    <property type="match status" value="1"/>
</dbReference>
<dbReference type="GO" id="GO:0006753">
    <property type="term" value="P:nucleoside phosphate metabolic process"/>
    <property type="evidence" value="ECO:0007669"/>
    <property type="project" value="TreeGrafter"/>
</dbReference>
<evidence type="ECO:0000313" key="6">
    <source>
        <dbReference type="EMBL" id="SMC09008.1"/>
    </source>
</evidence>
<dbReference type="Pfam" id="PF00293">
    <property type="entry name" value="NUDIX"/>
    <property type="match status" value="1"/>
</dbReference>
<feature type="binding site" evidence="3">
    <location>
        <position position="75"/>
    </location>
    <ligand>
        <name>Mg(2+)</name>
        <dbReference type="ChEBI" id="CHEBI:18420"/>
        <label>1</label>
    </ligand>
</feature>
<feature type="binding site" evidence="3">
    <location>
        <position position="95"/>
    </location>
    <ligand>
        <name>Mg(2+)</name>
        <dbReference type="ChEBI" id="CHEBI:18420"/>
        <label>1</label>
    </ligand>
</feature>
<gene>
    <name evidence="6" type="ORF">SAMN05660197_0801</name>
</gene>
<feature type="binding site" evidence="3">
    <location>
        <position position="140"/>
    </location>
    <ligand>
        <name>Mg(2+)</name>
        <dbReference type="ChEBI" id="CHEBI:18420"/>
        <label>1</label>
    </ligand>
</feature>
<keyword evidence="3" id="KW-0479">Metal-binding</keyword>
<dbReference type="CDD" id="cd18887">
    <property type="entry name" value="NUDIX_UGPPase_Nudt14"/>
    <property type="match status" value="1"/>
</dbReference>
<dbReference type="Gene3D" id="3.90.79.10">
    <property type="entry name" value="Nucleoside Triphosphate Pyrophosphohydrolase"/>
    <property type="match status" value="1"/>
</dbReference>
<proteinExistence type="predicted"/>
<reference evidence="7" key="1">
    <citation type="submission" date="2017-04" db="EMBL/GenBank/DDBJ databases">
        <authorList>
            <person name="Varghese N."/>
            <person name="Submissions S."/>
        </authorList>
    </citation>
    <scope>NUCLEOTIDE SEQUENCE [LARGE SCALE GENOMIC DNA]</scope>
    <source>
        <strain evidence="7">DSM 16512</strain>
    </source>
</reference>
<name>A0A1W1WRR0_9BACT</name>
<feature type="short sequence motif" description="Nudix box" evidence="4">
    <location>
        <begin position="76"/>
        <end position="98"/>
    </location>
</feature>
<dbReference type="GO" id="GO:0016818">
    <property type="term" value="F:hydrolase activity, acting on acid anhydrides, in phosphorus-containing anhydrides"/>
    <property type="evidence" value="ECO:0007669"/>
    <property type="project" value="InterPro"/>
</dbReference>
<evidence type="ECO:0000259" key="5">
    <source>
        <dbReference type="PROSITE" id="PS51462"/>
    </source>
</evidence>
<organism evidence="6 7">
    <name type="scientific">Nitratiruptor tergarcus DSM 16512</name>
    <dbReference type="NCBI Taxonomy" id="1069081"/>
    <lineage>
        <taxon>Bacteria</taxon>
        <taxon>Pseudomonadati</taxon>
        <taxon>Campylobacterota</taxon>
        <taxon>Epsilonproteobacteria</taxon>
        <taxon>Nautiliales</taxon>
        <taxon>Nitratiruptoraceae</taxon>
        <taxon>Nitratiruptor</taxon>
    </lineage>
</organism>
<dbReference type="RefSeq" id="WP_084275262.1">
    <property type="nucleotide sequence ID" value="NZ_AP026671.1"/>
</dbReference>
<evidence type="ECO:0000313" key="7">
    <source>
        <dbReference type="Proteomes" id="UP000192602"/>
    </source>
</evidence>
<comment type="cofactor">
    <cofactor evidence="1 3">
        <name>Mg(2+)</name>
        <dbReference type="ChEBI" id="CHEBI:18420"/>
    </cofactor>
</comment>
<feature type="binding site" evidence="3">
    <location>
        <position position="91"/>
    </location>
    <ligand>
        <name>Mg(2+)</name>
        <dbReference type="ChEBI" id="CHEBI:18420"/>
        <label>1</label>
    </ligand>
</feature>
<dbReference type="NCBIfam" id="TIGR00052">
    <property type="entry name" value="nudix-type nucleoside diphosphatase, YffH/AdpP family"/>
    <property type="match status" value="1"/>
</dbReference>
<dbReference type="PROSITE" id="PS51462">
    <property type="entry name" value="NUDIX"/>
    <property type="match status" value="1"/>
</dbReference>
<evidence type="ECO:0000256" key="2">
    <source>
        <dbReference type="ARBA" id="ARBA00022801"/>
    </source>
</evidence>
<sequence length="180" mass="20702">MIKEIKVLKNPKFIEPVEIVYEQNGKTKRWEAVKAHDSVAILLYHPQKDVFVLVKQFRPALYMQHGFEFSYELCAGIVDKEKSLEQIAIEEVEEETGYQVEKIEKITSFFTSVGFAGSKQTLYYAEVSTQIADGGGIDDEVIEVVYLPVAKAQEFMYDESKPKTPGLLFALCWWFERNSQ</sequence>
<dbReference type="OrthoDB" id="5360793at2"/>
<evidence type="ECO:0000256" key="1">
    <source>
        <dbReference type="ARBA" id="ARBA00001946"/>
    </source>
</evidence>
<keyword evidence="7" id="KW-1185">Reference proteome</keyword>
<dbReference type="GO" id="GO:0019693">
    <property type="term" value="P:ribose phosphate metabolic process"/>
    <property type="evidence" value="ECO:0007669"/>
    <property type="project" value="TreeGrafter"/>
</dbReference>
<evidence type="ECO:0000256" key="3">
    <source>
        <dbReference type="PIRSR" id="PIRSR604385-2"/>
    </source>
</evidence>
<feature type="domain" description="Nudix hydrolase" evidence="5">
    <location>
        <begin position="34"/>
        <end position="169"/>
    </location>
</feature>
<evidence type="ECO:0000256" key="4">
    <source>
        <dbReference type="PIRSR" id="PIRSR604385-3"/>
    </source>
</evidence>
<keyword evidence="3" id="KW-0460">Magnesium</keyword>